<dbReference type="AlphaFoldDB" id="A0A420HKB1"/>
<comment type="caution">
    <text evidence="2">The sequence shown here is derived from an EMBL/GenBank/DDBJ whole genome shotgun (WGS) entry which is preliminary data.</text>
</comment>
<feature type="compositionally biased region" description="Polar residues" evidence="1">
    <location>
        <begin position="21"/>
        <end position="33"/>
    </location>
</feature>
<dbReference type="EMBL" id="MCBQ01018566">
    <property type="protein sequence ID" value="RKF57875.1"/>
    <property type="molecule type" value="Genomic_DNA"/>
</dbReference>
<name>A0A420HKB1_9PEZI</name>
<sequence length="77" mass="8534">MPESHVIQESVNYKLLHRYTPNNPKLNAEDWNTGSHSSQGQSSPHKSSVAFGPHQKDDREGETILCVSVDQKTCAVS</sequence>
<feature type="region of interest" description="Disordered" evidence="1">
    <location>
        <begin position="21"/>
        <end position="60"/>
    </location>
</feature>
<reference evidence="2 3" key="1">
    <citation type="journal article" date="2018" name="BMC Genomics">
        <title>Comparative genome analyses reveal sequence features reflecting distinct modes of host-adaptation between dicot and monocot powdery mildew.</title>
        <authorList>
            <person name="Wu Y."/>
            <person name="Ma X."/>
            <person name="Pan Z."/>
            <person name="Kale S.D."/>
            <person name="Song Y."/>
            <person name="King H."/>
            <person name="Zhang Q."/>
            <person name="Presley C."/>
            <person name="Deng X."/>
            <person name="Wei C.I."/>
            <person name="Xiao S."/>
        </authorList>
    </citation>
    <scope>NUCLEOTIDE SEQUENCE [LARGE SCALE GENOMIC DNA]</scope>
    <source>
        <strain evidence="2">UMSG3</strain>
    </source>
</reference>
<organism evidence="2 3">
    <name type="scientific">Golovinomyces cichoracearum</name>
    <dbReference type="NCBI Taxonomy" id="62708"/>
    <lineage>
        <taxon>Eukaryota</taxon>
        <taxon>Fungi</taxon>
        <taxon>Dikarya</taxon>
        <taxon>Ascomycota</taxon>
        <taxon>Pezizomycotina</taxon>
        <taxon>Leotiomycetes</taxon>
        <taxon>Erysiphales</taxon>
        <taxon>Erysiphaceae</taxon>
        <taxon>Golovinomyces</taxon>
    </lineage>
</organism>
<accession>A0A420HKB1</accession>
<dbReference type="Proteomes" id="UP000283383">
    <property type="component" value="Unassembled WGS sequence"/>
</dbReference>
<evidence type="ECO:0000313" key="2">
    <source>
        <dbReference type="EMBL" id="RKF57875.1"/>
    </source>
</evidence>
<gene>
    <name evidence="2" type="ORF">GcM3_185050</name>
</gene>
<protein>
    <submittedName>
        <fullName evidence="2">Uncharacterized protein</fullName>
    </submittedName>
</protein>
<proteinExistence type="predicted"/>
<evidence type="ECO:0000313" key="3">
    <source>
        <dbReference type="Proteomes" id="UP000283383"/>
    </source>
</evidence>
<keyword evidence="3" id="KW-1185">Reference proteome</keyword>
<feature type="compositionally biased region" description="Low complexity" evidence="1">
    <location>
        <begin position="34"/>
        <end position="48"/>
    </location>
</feature>
<evidence type="ECO:0000256" key="1">
    <source>
        <dbReference type="SAM" id="MobiDB-lite"/>
    </source>
</evidence>